<dbReference type="GO" id="GO:0006423">
    <property type="term" value="P:cysteinyl-tRNA aminoacylation"/>
    <property type="evidence" value="ECO:0007669"/>
    <property type="project" value="UniProtKB-UniRule"/>
</dbReference>
<dbReference type="GO" id="GO:0004817">
    <property type="term" value="F:cysteine-tRNA ligase activity"/>
    <property type="evidence" value="ECO:0007669"/>
    <property type="project" value="UniProtKB-UniRule"/>
</dbReference>
<feature type="binding site" evidence="12">
    <location>
        <position position="29"/>
    </location>
    <ligand>
        <name>Zn(2+)</name>
        <dbReference type="ChEBI" id="CHEBI:29105"/>
    </ligand>
</feature>
<dbReference type="InterPro" id="IPR014729">
    <property type="entry name" value="Rossmann-like_a/b/a_fold"/>
</dbReference>
<evidence type="ECO:0000313" key="15">
    <source>
        <dbReference type="Proteomes" id="UP000238326"/>
    </source>
</evidence>
<dbReference type="InterPro" id="IPR015273">
    <property type="entry name" value="Cys-tRNA-synt_Ia_DALR"/>
</dbReference>
<keyword evidence="6 12" id="KW-0479">Metal-binding</keyword>
<comment type="subunit">
    <text evidence="3 12">Monomer.</text>
</comment>
<comment type="cofactor">
    <cofactor evidence="12">
        <name>Zn(2+)</name>
        <dbReference type="ChEBI" id="CHEBI:29105"/>
    </cofactor>
    <text evidence="12">Binds 1 zinc ion per subunit.</text>
</comment>
<keyword evidence="8 12" id="KW-0862">Zinc</keyword>
<comment type="caution">
    <text evidence="14">The sequence shown here is derived from an EMBL/GenBank/DDBJ whole genome shotgun (WGS) entry which is preliminary data.</text>
</comment>
<dbReference type="CDD" id="cd00672">
    <property type="entry name" value="CysRS_core"/>
    <property type="match status" value="1"/>
</dbReference>
<evidence type="ECO:0000256" key="12">
    <source>
        <dbReference type="HAMAP-Rule" id="MF_00041"/>
    </source>
</evidence>
<feature type="short sequence motif" description="'KMSKS' region" evidence="12">
    <location>
        <begin position="270"/>
        <end position="274"/>
    </location>
</feature>
<dbReference type="PANTHER" id="PTHR10890:SF3">
    <property type="entry name" value="CYSTEINE--TRNA LIGASE, CYTOPLASMIC"/>
    <property type="match status" value="1"/>
</dbReference>
<keyword evidence="11 12" id="KW-0030">Aminoacyl-tRNA synthetase</keyword>
<dbReference type="Pfam" id="PF09190">
    <property type="entry name" value="DALR_2"/>
    <property type="match status" value="1"/>
</dbReference>
<accession>A0A2S9KGW4</accession>
<evidence type="ECO:0000256" key="1">
    <source>
        <dbReference type="ARBA" id="ARBA00004496"/>
    </source>
</evidence>
<comment type="subcellular location">
    <subcellularLocation>
        <location evidence="1 12">Cytoplasm</location>
    </subcellularLocation>
</comment>
<dbReference type="NCBIfam" id="TIGR00435">
    <property type="entry name" value="cysS"/>
    <property type="match status" value="1"/>
</dbReference>
<dbReference type="Proteomes" id="UP000238326">
    <property type="component" value="Unassembled WGS sequence"/>
</dbReference>
<evidence type="ECO:0000256" key="4">
    <source>
        <dbReference type="ARBA" id="ARBA00022490"/>
    </source>
</evidence>
<dbReference type="GO" id="GO:0005524">
    <property type="term" value="F:ATP binding"/>
    <property type="evidence" value="ECO:0007669"/>
    <property type="project" value="UniProtKB-UniRule"/>
</dbReference>
<comment type="similarity">
    <text evidence="2 12">Belongs to the class-I aminoacyl-tRNA synthetase family.</text>
</comment>
<keyword evidence="5 12" id="KW-0436">Ligase</keyword>
<evidence type="ECO:0000256" key="7">
    <source>
        <dbReference type="ARBA" id="ARBA00022741"/>
    </source>
</evidence>
<dbReference type="Pfam" id="PF01406">
    <property type="entry name" value="tRNA-synt_1e"/>
    <property type="match status" value="1"/>
</dbReference>
<evidence type="ECO:0000256" key="11">
    <source>
        <dbReference type="ARBA" id="ARBA00023146"/>
    </source>
</evidence>
<dbReference type="EMBL" id="PVLR01000012">
    <property type="protein sequence ID" value="PRD69689.1"/>
    <property type="molecule type" value="Genomic_DNA"/>
</dbReference>
<feature type="binding site" evidence="12">
    <location>
        <position position="242"/>
    </location>
    <ligand>
        <name>Zn(2+)</name>
        <dbReference type="ChEBI" id="CHEBI:29105"/>
    </ligand>
</feature>
<evidence type="ECO:0000256" key="5">
    <source>
        <dbReference type="ARBA" id="ARBA00022598"/>
    </source>
</evidence>
<comment type="catalytic activity">
    <reaction evidence="12">
        <text>tRNA(Cys) + L-cysteine + ATP = L-cysteinyl-tRNA(Cys) + AMP + diphosphate</text>
        <dbReference type="Rhea" id="RHEA:17773"/>
        <dbReference type="Rhea" id="RHEA-COMP:9661"/>
        <dbReference type="Rhea" id="RHEA-COMP:9679"/>
        <dbReference type="ChEBI" id="CHEBI:30616"/>
        <dbReference type="ChEBI" id="CHEBI:33019"/>
        <dbReference type="ChEBI" id="CHEBI:35235"/>
        <dbReference type="ChEBI" id="CHEBI:78442"/>
        <dbReference type="ChEBI" id="CHEBI:78517"/>
        <dbReference type="ChEBI" id="CHEBI:456215"/>
        <dbReference type="EC" id="6.1.1.16"/>
    </reaction>
</comment>
<keyword evidence="7 12" id="KW-0547">Nucleotide-binding</keyword>
<organism evidence="14 15">
    <name type="scientific">Malikia spinosa</name>
    <dbReference type="NCBI Taxonomy" id="86180"/>
    <lineage>
        <taxon>Bacteria</taxon>
        <taxon>Pseudomonadati</taxon>
        <taxon>Pseudomonadota</taxon>
        <taxon>Betaproteobacteria</taxon>
        <taxon>Burkholderiales</taxon>
        <taxon>Comamonadaceae</taxon>
        <taxon>Malikia</taxon>
    </lineage>
</organism>
<dbReference type="FunFam" id="3.40.50.620:FF:000009">
    <property type="entry name" value="Cysteine--tRNA ligase"/>
    <property type="match status" value="1"/>
</dbReference>
<dbReference type="GO" id="GO:0008270">
    <property type="term" value="F:zinc ion binding"/>
    <property type="evidence" value="ECO:0007669"/>
    <property type="project" value="UniProtKB-UniRule"/>
</dbReference>
<dbReference type="EC" id="6.1.1.16" evidence="12"/>
<dbReference type="Gene3D" id="1.20.120.1910">
    <property type="entry name" value="Cysteine-tRNA ligase, C-terminal anti-codon recognition domain"/>
    <property type="match status" value="1"/>
</dbReference>
<dbReference type="PRINTS" id="PR00983">
    <property type="entry name" value="TRNASYNTHCYS"/>
</dbReference>
<protein>
    <recommendedName>
        <fullName evidence="12">Cysteine--tRNA ligase</fullName>
        <ecNumber evidence="12">6.1.1.16</ecNumber>
    </recommendedName>
    <alternativeName>
        <fullName evidence="12">Cysteinyl-tRNA synthetase</fullName>
        <shortName evidence="12">CysRS</shortName>
    </alternativeName>
</protein>
<dbReference type="InterPro" id="IPR032678">
    <property type="entry name" value="tRNA-synt_1_cat_dom"/>
</dbReference>
<gene>
    <name evidence="12" type="primary">cysS</name>
    <name evidence="14" type="ORF">C6P61_05105</name>
</gene>
<evidence type="ECO:0000256" key="2">
    <source>
        <dbReference type="ARBA" id="ARBA00005594"/>
    </source>
</evidence>
<dbReference type="PANTHER" id="PTHR10890">
    <property type="entry name" value="CYSTEINYL-TRNA SYNTHETASE"/>
    <property type="match status" value="1"/>
</dbReference>
<reference evidence="14 15" key="1">
    <citation type="submission" date="2018-03" db="EMBL/GenBank/DDBJ databases">
        <title>Comparative genomics illustrates the genes involved in a hyperalkaliphilic mechanisms of Serpentinomonas isolated from highly-alkaline calcium-rich serpentinized springs.</title>
        <authorList>
            <person name="Suzuki S."/>
            <person name="Ishii S."/>
            <person name="Walworth N."/>
            <person name="Bird L."/>
            <person name="Kuenen J.G."/>
            <person name="Nealson K.H."/>
        </authorList>
    </citation>
    <scope>NUCLEOTIDE SEQUENCE [LARGE SCALE GENOMIC DNA]</scope>
    <source>
        <strain evidence="14 15">83</strain>
    </source>
</reference>
<keyword evidence="4 12" id="KW-0963">Cytoplasm</keyword>
<dbReference type="CDD" id="cd07963">
    <property type="entry name" value="Anticodon_Ia_Cys"/>
    <property type="match status" value="1"/>
</dbReference>
<dbReference type="SUPFAM" id="SSF52374">
    <property type="entry name" value="Nucleotidylyl transferase"/>
    <property type="match status" value="1"/>
</dbReference>
<dbReference type="SMART" id="SM00840">
    <property type="entry name" value="DALR_2"/>
    <property type="match status" value="1"/>
</dbReference>
<name>A0A2S9KGW4_9BURK</name>
<evidence type="ECO:0000313" key="14">
    <source>
        <dbReference type="EMBL" id="PRD69689.1"/>
    </source>
</evidence>
<feature type="domain" description="Cysteinyl-tRNA synthetase class Ia DALR" evidence="13">
    <location>
        <begin position="346"/>
        <end position="401"/>
    </location>
</feature>
<dbReference type="HAMAP" id="MF_00041">
    <property type="entry name" value="Cys_tRNA_synth"/>
    <property type="match status" value="1"/>
</dbReference>
<dbReference type="AlphaFoldDB" id="A0A2S9KGW4"/>
<keyword evidence="15" id="KW-1185">Reference proteome</keyword>
<dbReference type="InterPro" id="IPR024909">
    <property type="entry name" value="Cys-tRNA/MSH_ligase"/>
</dbReference>
<dbReference type="GO" id="GO:0005829">
    <property type="term" value="C:cytosol"/>
    <property type="evidence" value="ECO:0007669"/>
    <property type="project" value="TreeGrafter"/>
</dbReference>
<feature type="binding site" evidence="12">
    <location>
        <position position="213"/>
    </location>
    <ligand>
        <name>Zn(2+)</name>
        <dbReference type="ChEBI" id="CHEBI:29105"/>
    </ligand>
</feature>
<evidence type="ECO:0000256" key="8">
    <source>
        <dbReference type="ARBA" id="ARBA00022833"/>
    </source>
</evidence>
<dbReference type="SUPFAM" id="SSF47323">
    <property type="entry name" value="Anticodon-binding domain of a subclass of class I aminoacyl-tRNA synthetases"/>
    <property type="match status" value="1"/>
</dbReference>
<feature type="binding site" evidence="12">
    <location>
        <position position="238"/>
    </location>
    <ligand>
        <name>Zn(2+)</name>
        <dbReference type="ChEBI" id="CHEBI:29105"/>
    </ligand>
</feature>
<evidence type="ECO:0000256" key="6">
    <source>
        <dbReference type="ARBA" id="ARBA00022723"/>
    </source>
</evidence>
<dbReference type="RefSeq" id="WP_105728846.1">
    <property type="nucleotide sequence ID" value="NZ_PVLR01000012.1"/>
</dbReference>
<sequence length="460" mass="50941">MTLRIYNSLTRRVDDFSPLEPGHVRLYVCGMTVYDLCHLGHARSMVAFDVVQRWLKASGYRVTYVRNVTDIDDKIIARALKNGETIRGLTDRMVDALHQDADALKIERPTFEPRATDYVPQMLDLIGRLEQKGLAYRSANGDVNYAVRQFEGYGKLSGKSLDELRAGERVAVADDKRDPLDFVLWKAAKADEPAEAKWDGAYGLGRPGWHIECSAMSCEMLGESFDIHGGGADLQFPHHENEIAQSEGATGQPLARFWMHNGFVRVDNEKMSKSLGNFFTIREVLAKYDAETVRFFILRAHYRSALNYSDAHLDDARNALKRLYTALASVPAADGAIDWNDEYAARFQAAMDEDFGTPEAVAVLFELASEVNRSRSAQRAGLLKALGAILGLLQEEPTAFLQGGSVAGGLDEAAIQAQIEARTAAKAAKDWPEADRIRKALLEQGVLLKDGPAGTSWERA</sequence>
<evidence type="ECO:0000259" key="13">
    <source>
        <dbReference type="SMART" id="SM00840"/>
    </source>
</evidence>
<feature type="short sequence motif" description="'HIGH' region" evidence="12">
    <location>
        <begin position="31"/>
        <end position="41"/>
    </location>
</feature>
<evidence type="ECO:0000256" key="9">
    <source>
        <dbReference type="ARBA" id="ARBA00022840"/>
    </source>
</evidence>
<dbReference type="InterPro" id="IPR009080">
    <property type="entry name" value="tRNAsynth_Ia_anticodon-bd"/>
</dbReference>
<proteinExistence type="inferred from homology"/>
<dbReference type="Gene3D" id="3.40.50.620">
    <property type="entry name" value="HUPs"/>
    <property type="match status" value="1"/>
</dbReference>
<dbReference type="OrthoDB" id="9815130at2"/>
<feature type="binding site" evidence="12">
    <location>
        <position position="273"/>
    </location>
    <ligand>
        <name>ATP</name>
        <dbReference type="ChEBI" id="CHEBI:30616"/>
    </ligand>
</feature>
<evidence type="ECO:0000256" key="3">
    <source>
        <dbReference type="ARBA" id="ARBA00011245"/>
    </source>
</evidence>
<keyword evidence="9 12" id="KW-0067">ATP-binding</keyword>
<keyword evidence="10 12" id="KW-0648">Protein biosynthesis</keyword>
<dbReference type="InterPro" id="IPR015803">
    <property type="entry name" value="Cys-tRNA-ligase"/>
</dbReference>
<evidence type="ECO:0000256" key="10">
    <source>
        <dbReference type="ARBA" id="ARBA00022917"/>
    </source>
</evidence>